<evidence type="ECO:0000313" key="2">
    <source>
        <dbReference type="Proteomes" id="UP000188320"/>
    </source>
</evidence>
<proteinExistence type="predicted"/>
<dbReference type="EMBL" id="LSSK01001246">
    <property type="protein sequence ID" value="OMH80270.1"/>
    <property type="molecule type" value="Genomic_DNA"/>
</dbReference>
<name>A0A1R1PH20_ZANCU</name>
<reference evidence="2" key="1">
    <citation type="submission" date="2017-01" db="EMBL/GenBank/DDBJ databases">
        <authorList>
            <person name="Wang Y."/>
            <person name="White M."/>
            <person name="Kvist S."/>
            <person name="Moncalvo J.-M."/>
        </authorList>
    </citation>
    <scope>NUCLEOTIDE SEQUENCE [LARGE SCALE GENOMIC DNA]</scope>
    <source>
        <strain evidence="2">COL-18-3</strain>
    </source>
</reference>
<keyword evidence="2" id="KW-1185">Reference proteome</keyword>
<evidence type="ECO:0000313" key="1">
    <source>
        <dbReference type="EMBL" id="OMH80270.1"/>
    </source>
</evidence>
<sequence length="111" mass="13299">MNETVGRLVFRNIKNLDYEMALDMVFKYKRRIVLNKPFKMYVVINGNSSEVVYMGTLFMNEGEYLDVDIEKLLSEDNESRSELTGIKIFKFLYLRPLMTIRWIYSSQELYK</sequence>
<dbReference type="AlphaFoldDB" id="A0A1R1PH20"/>
<organism evidence="1 2">
    <name type="scientific">Zancudomyces culisetae</name>
    <name type="common">Gut fungus</name>
    <name type="synonym">Smittium culisetae</name>
    <dbReference type="NCBI Taxonomy" id="1213189"/>
    <lineage>
        <taxon>Eukaryota</taxon>
        <taxon>Fungi</taxon>
        <taxon>Fungi incertae sedis</taxon>
        <taxon>Zoopagomycota</taxon>
        <taxon>Kickxellomycotina</taxon>
        <taxon>Harpellomycetes</taxon>
        <taxon>Harpellales</taxon>
        <taxon>Legeriomycetaceae</taxon>
        <taxon>Zancudomyces</taxon>
    </lineage>
</organism>
<gene>
    <name evidence="1" type="ORF">AX774_g6299</name>
</gene>
<comment type="caution">
    <text evidence="1">The sequence shown here is derived from an EMBL/GenBank/DDBJ whole genome shotgun (WGS) entry which is preliminary data.</text>
</comment>
<accession>A0A1R1PH20</accession>
<protein>
    <submittedName>
        <fullName evidence="1">Uncharacterized protein</fullName>
    </submittedName>
</protein>
<dbReference type="Proteomes" id="UP000188320">
    <property type="component" value="Unassembled WGS sequence"/>
</dbReference>